<evidence type="ECO:0000256" key="2">
    <source>
        <dbReference type="ARBA" id="ARBA00004496"/>
    </source>
</evidence>
<organism evidence="20 21">
    <name type="scientific">Candidatus Segetimicrobium genomatis</name>
    <dbReference type="NCBI Taxonomy" id="2569760"/>
    <lineage>
        <taxon>Bacteria</taxon>
        <taxon>Bacillati</taxon>
        <taxon>Candidatus Sysuimicrobiota</taxon>
        <taxon>Candidatus Sysuimicrobiia</taxon>
        <taxon>Candidatus Sysuimicrobiales</taxon>
        <taxon>Candidatus Segetimicrobiaceae</taxon>
        <taxon>Candidatus Segetimicrobium</taxon>
    </lineage>
</organism>
<keyword evidence="13 14" id="KW-0961">Cell wall biogenesis/degradation</keyword>
<dbReference type="GO" id="GO:0008360">
    <property type="term" value="P:regulation of cell shape"/>
    <property type="evidence" value="ECO:0007669"/>
    <property type="project" value="UniProtKB-KW"/>
</dbReference>
<dbReference type="PANTHER" id="PTHR23132">
    <property type="entry name" value="D-ALANINE--D-ALANINE LIGASE"/>
    <property type="match status" value="1"/>
</dbReference>
<keyword evidence="6 16" id="KW-0479">Metal-binding</keyword>
<dbReference type="NCBIfam" id="NF002528">
    <property type="entry name" value="PRK01966.1-4"/>
    <property type="match status" value="1"/>
</dbReference>
<dbReference type="NCBIfam" id="TIGR01205">
    <property type="entry name" value="D_ala_D_alaTIGR"/>
    <property type="match status" value="1"/>
</dbReference>
<keyword evidence="7 17" id="KW-0547">Nucleotide-binding</keyword>
<keyword evidence="9 16" id="KW-0460">Magnesium</keyword>
<feature type="active site" evidence="15">
    <location>
        <position position="373"/>
    </location>
</feature>
<feature type="binding site" evidence="16">
    <location>
        <position position="364"/>
    </location>
    <ligand>
        <name>Mg(2+)</name>
        <dbReference type="ChEBI" id="CHEBI:18420"/>
        <label>2</label>
    </ligand>
</feature>
<feature type="binding site" evidence="16">
    <location>
        <position position="362"/>
    </location>
    <ligand>
        <name>Mg(2+)</name>
        <dbReference type="ChEBI" id="CHEBI:18420"/>
        <label>2</label>
    </ligand>
</feature>
<dbReference type="Pfam" id="PF01820">
    <property type="entry name" value="Dala_Dala_lig_N"/>
    <property type="match status" value="1"/>
</dbReference>
<sequence>MAESKAGPPSGRDRSGGDRPTGKETARKPPRGERSGGTRPEGKRPEGKGPEGKRLRVAILMGGPSPERDVSLTSGLQVLQAIDRRQYDPLPYEITREGKFLPRPDLLRLAGPGAPVQVGRVPAAKGSSALARIEEAVGDGTVDLAFIALHGPYGEDGTVQGLLELLGIPYTGSGVLASALAMDKLRSRQVGMSNGLPFSKFVVVDGGAWPGNRGEVAAQVASELGYPCVVKPNAQGSSIGVSIVQTAEGLVPAVERALEYGDLVLVEEQLRGTELTCAILEDPKTGAPMPLPVIEIVPKREFFTYEAKYEPGASEEIVPARISPTLTRQAQQLALRAHRALGCEGMSRTDMFLRGDALVLLEVNTIPGLTSGSLLPRAAAAAGIEFSELVNRIIGSALRRERGRRNRKRGG</sequence>
<comment type="catalytic activity">
    <reaction evidence="14">
        <text>2 D-alanine + ATP = D-alanyl-D-alanine + ADP + phosphate + H(+)</text>
        <dbReference type="Rhea" id="RHEA:11224"/>
        <dbReference type="ChEBI" id="CHEBI:15378"/>
        <dbReference type="ChEBI" id="CHEBI:30616"/>
        <dbReference type="ChEBI" id="CHEBI:43474"/>
        <dbReference type="ChEBI" id="CHEBI:57416"/>
        <dbReference type="ChEBI" id="CHEBI:57822"/>
        <dbReference type="ChEBI" id="CHEBI:456216"/>
        <dbReference type="EC" id="6.3.2.4"/>
    </reaction>
</comment>
<dbReference type="InterPro" id="IPR011127">
    <property type="entry name" value="Dala_Dala_lig_N"/>
</dbReference>
<comment type="pathway">
    <text evidence="14">Cell wall biogenesis; peptidoglycan biosynthesis.</text>
</comment>
<feature type="binding site" evidence="16">
    <location>
        <position position="362"/>
    </location>
    <ligand>
        <name>Mg(2+)</name>
        <dbReference type="ChEBI" id="CHEBI:18420"/>
        <label>1</label>
    </ligand>
</feature>
<dbReference type="PROSITE" id="PS50975">
    <property type="entry name" value="ATP_GRASP"/>
    <property type="match status" value="1"/>
</dbReference>
<dbReference type="EC" id="6.3.2.4" evidence="14"/>
<dbReference type="Gene3D" id="3.30.1490.20">
    <property type="entry name" value="ATP-grasp fold, A domain"/>
    <property type="match status" value="1"/>
</dbReference>
<evidence type="ECO:0000256" key="7">
    <source>
        <dbReference type="ARBA" id="ARBA00022741"/>
    </source>
</evidence>
<dbReference type="HAMAP" id="MF_00047">
    <property type="entry name" value="Dala_Dala_lig"/>
    <property type="match status" value="1"/>
</dbReference>
<evidence type="ECO:0000256" key="6">
    <source>
        <dbReference type="ARBA" id="ARBA00022723"/>
    </source>
</evidence>
<feature type="active site" evidence="15">
    <location>
        <position position="237"/>
    </location>
</feature>
<evidence type="ECO:0000256" key="15">
    <source>
        <dbReference type="PIRSR" id="PIRSR039102-1"/>
    </source>
</evidence>
<gene>
    <name evidence="14" type="primary">ddl</name>
    <name evidence="20" type="ORF">E6H00_04025</name>
</gene>
<evidence type="ECO:0000256" key="4">
    <source>
        <dbReference type="ARBA" id="ARBA00022490"/>
    </source>
</evidence>
<name>A0A537K6R6_9BACT</name>
<dbReference type="UniPathway" id="UPA00219"/>
<keyword evidence="4 14" id="KW-0963">Cytoplasm</keyword>
<evidence type="ECO:0000256" key="12">
    <source>
        <dbReference type="ARBA" id="ARBA00023211"/>
    </source>
</evidence>
<reference evidence="20 21" key="1">
    <citation type="journal article" date="2019" name="Nat. Microbiol.">
        <title>Mediterranean grassland soil C-N compound turnover is dependent on rainfall and depth, and is mediated by genomically divergent microorganisms.</title>
        <authorList>
            <person name="Diamond S."/>
            <person name="Andeer P.F."/>
            <person name="Li Z."/>
            <person name="Crits-Christoph A."/>
            <person name="Burstein D."/>
            <person name="Anantharaman K."/>
            <person name="Lane K.R."/>
            <person name="Thomas B.C."/>
            <person name="Pan C."/>
            <person name="Northen T.R."/>
            <person name="Banfield J.F."/>
        </authorList>
    </citation>
    <scope>NUCLEOTIDE SEQUENCE [LARGE SCALE GENOMIC DNA]</scope>
    <source>
        <strain evidence="20">NP_3</strain>
    </source>
</reference>
<evidence type="ECO:0000256" key="3">
    <source>
        <dbReference type="ARBA" id="ARBA00010871"/>
    </source>
</evidence>
<dbReference type="InterPro" id="IPR013815">
    <property type="entry name" value="ATP_grasp_subdomain_1"/>
</dbReference>
<proteinExistence type="inferred from homology"/>
<evidence type="ECO:0000256" key="11">
    <source>
        <dbReference type="ARBA" id="ARBA00022984"/>
    </source>
</evidence>
<evidence type="ECO:0000256" key="9">
    <source>
        <dbReference type="ARBA" id="ARBA00022842"/>
    </source>
</evidence>
<dbReference type="PROSITE" id="PS00843">
    <property type="entry name" value="DALA_DALA_LIGASE_1"/>
    <property type="match status" value="1"/>
</dbReference>
<dbReference type="Pfam" id="PF07478">
    <property type="entry name" value="Dala_Dala_lig_C"/>
    <property type="match status" value="1"/>
</dbReference>
<evidence type="ECO:0000256" key="1">
    <source>
        <dbReference type="ARBA" id="ARBA00001936"/>
    </source>
</evidence>
<evidence type="ECO:0000256" key="5">
    <source>
        <dbReference type="ARBA" id="ARBA00022598"/>
    </source>
</evidence>
<dbReference type="FunFam" id="3.30.470.20:FF:000008">
    <property type="entry name" value="D-alanine--D-alanine ligase"/>
    <property type="match status" value="1"/>
</dbReference>
<keyword evidence="5 14" id="KW-0436">Ligase</keyword>
<feature type="active site" evidence="15">
    <location>
        <position position="67"/>
    </location>
</feature>
<dbReference type="InterPro" id="IPR011761">
    <property type="entry name" value="ATP-grasp"/>
</dbReference>
<dbReference type="PROSITE" id="PS00844">
    <property type="entry name" value="DALA_DALA_LIGASE_2"/>
    <property type="match status" value="1"/>
</dbReference>
<dbReference type="InterPro" id="IPR016185">
    <property type="entry name" value="PreATP-grasp_dom_sf"/>
</dbReference>
<dbReference type="GO" id="GO:0008716">
    <property type="term" value="F:D-alanine-D-alanine ligase activity"/>
    <property type="evidence" value="ECO:0007669"/>
    <property type="project" value="UniProtKB-UniRule"/>
</dbReference>
<feature type="region of interest" description="Disordered" evidence="18">
    <location>
        <begin position="1"/>
        <end position="54"/>
    </location>
</feature>
<accession>A0A537K6R6</accession>
<comment type="function">
    <text evidence="14">Cell wall formation.</text>
</comment>
<dbReference type="GO" id="GO:0009252">
    <property type="term" value="P:peptidoglycan biosynthetic process"/>
    <property type="evidence" value="ECO:0007669"/>
    <property type="project" value="UniProtKB-UniRule"/>
</dbReference>
<dbReference type="Gene3D" id="3.30.470.20">
    <property type="entry name" value="ATP-grasp fold, B domain"/>
    <property type="match status" value="1"/>
</dbReference>
<comment type="similarity">
    <text evidence="3 14">Belongs to the D-alanine--D-alanine ligase family.</text>
</comment>
<keyword evidence="8 17" id="KW-0067">ATP-binding</keyword>
<protein>
    <recommendedName>
        <fullName evidence="14">D-alanine--D-alanine ligase</fullName>
        <ecNumber evidence="14">6.3.2.4</ecNumber>
    </recommendedName>
    <alternativeName>
        <fullName evidence="14">D-Ala-D-Ala ligase</fullName>
    </alternativeName>
    <alternativeName>
        <fullName evidence="14">D-alanylalanine synthetase</fullName>
    </alternativeName>
</protein>
<comment type="cofactor">
    <cofactor evidence="16">
        <name>Mg(2+)</name>
        <dbReference type="ChEBI" id="CHEBI:18420"/>
    </cofactor>
    <cofactor evidence="16">
        <name>Mn(2+)</name>
        <dbReference type="ChEBI" id="CHEBI:29035"/>
    </cofactor>
    <text evidence="16">Binds 2 magnesium or manganese ions per subunit.</text>
</comment>
<evidence type="ECO:0000256" key="18">
    <source>
        <dbReference type="SAM" id="MobiDB-lite"/>
    </source>
</evidence>
<dbReference type="GO" id="GO:0071555">
    <property type="term" value="P:cell wall organization"/>
    <property type="evidence" value="ECO:0007669"/>
    <property type="project" value="UniProtKB-KW"/>
</dbReference>
<dbReference type="GO" id="GO:0005524">
    <property type="term" value="F:ATP binding"/>
    <property type="evidence" value="ECO:0007669"/>
    <property type="project" value="UniProtKB-UniRule"/>
</dbReference>
<evidence type="ECO:0000256" key="13">
    <source>
        <dbReference type="ARBA" id="ARBA00023316"/>
    </source>
</evidence>
<dbReference type="InterPro" id="IPR011095">
    <property type="entry name" value="Dala_Dala_lig_C"/>
</dbReference>
<keyword evidence="10 14" id="KW-0133">Cell shape</keyword>
<dbReference type="AlphaFoldDB" id="A0A537K6R6"/>
<dbReference type="EMBL" id="VBAK01000093">
    <property type="protein sequence ID" value="TMI91447.1"/>
    <property type="molecule type" value="Genomic_DNA"/>
</dbReference>
<evidence type="ECO:0000259" key="19">
    <source>
        <dbReference type="PROSITE" id="PS50975"/>
    </source>
</evidence>
<dbReference type="InterPro" id="IPR005905">
    <property type="entry name" value="D_ala_D_ala"/>
</dbReference>
<dbReference type="GO" id="GO:0046872">
    <property type="term" value="F:metal ion binding"/>
    <property type="evidence" value="ECO:0007669"/>
    <property type="project" value="UniProtKB-KW"/>
</dbReference>
<dbReference type="InterPro" id="IPR000291">
    <property type="entry name" value="D-Ala_lig_Van_CS"/>
</dbReference>
<dbReference type="SUPFAM" id="SSF56059">
    <property type="entry name" value="Glutathione synthetase ATP-binding domain-like"/>
    <property type="match status" value="1"/>
</dbReference>
<keyword evidence="12 16" id="KW-0464">Manganese</keyword>
<dbReference type="NCBIfam" id="NF002378">
    <property type="entry name" value="PRK01372.1"/>
    <property type="match status" value="1"/>
</dbReference>
<comment type="subcellular location">
    <subcellularLocation>
        <location evidence="2 14">Cytoplasm</location>
    </subcellularLocation>
</comment>
<feature type="binding site" evidence="16">
    <location>
        <position position="350"/>
    </location>
    <ligand>
        <name>Mg(2+)</name>
        <dbReference type="ChEBI" id="CHEBI:18420"/>
        <label>1</label>
    </ligand>
</feature>
<dbReference type="GO" id="GO:0005737">
    <property type="term" value="C:cytoplasm"/>
    <property type="evidence" value="ECO:0007669"/>
    <property type="project" value="UniProtKB-SubCell"/>
</dbReference>
<evidence type="ECO:0000313" key="21">
    <source>
        <dbReference type="Proteomes" id="UP000318509"/>
    </source>
</evidence>
<dbReference type="PANTHER" id="PTHR23132:SF23">
    <property type="entry name" value="D-ALANINE--D-ALANINE LIGASE B"/>
    <property type="match status" value="1"/>
</dbReference>
<dbReference type="Gene3D" id="3.40.50.20">
    <property type="match status" value="1"/>
</dbReference>
<comment type="caution">
    <text evidence="20">The sequence shown here is derived from an EMBL/GenBank/DDBJ whole genome shotgun (WGS) entry which is preliminary data.</text>
</comment>
<dbReference type="Proteomes" id="UP000318509">
    <property type="component" value="Unassembled WGS sequence"/>
</dbReference>
<keyword evidence="11 14" id="KW-0573">Peptidoglycan synthesis</keyword>
<feature type="compositionally biased region" description="Basic and acidic residues" evidence="18">
    <location>
        <begin position="11"/>
        <end position="54"/>
    </location>
</feature>
<comment type="cofactor">
    <cofactor evidence="1">
        <name>Mn(2+)</name>
        <dbReference type="ChEBI" id="CHEBI:29035"/>
    </cofactor>
</comment>
<evidence type="ECO:0000256" key="10">
    <source>
        <dbReference type="ARBA" id="ARBA00022960"/>
    </source>
</evidence>
<dbReference type="PIRSF" id="PIRSF039102">
    <property type="entry name" value="Ddl/VanB"/>
    <property type="match status" value="1"/>
</dbReference>
<evidence type="ECO:0000256" key="14">
    <source>
        <dbReference type="HAMAP-Rule" id="MF_00047"/>
    </source>
</evidence>
<feature type="domain" description="ATP-grasp" evidence="19">
    <location>
        <begin position="188"/>
        <end position="395"/>
    </location>
</feature>
<evidence type="ECO:0000256" key="16">
    <source>
        <dbReference type="PIRSR" id="PIRSR039102-3"/>
    </source>
</evidence>
<evidence type="ECO:0000256" key="17">
    <source>
        <dbReference type="PROSITE-ProRule" id="PRU00409"/>
    </source>
</evidence>
<evidence type="ECO:0000313" key="20">
    <source>
        <dbReference type="EMBL" id="TMI91447.1"/>
    </source>
</evidence>
<dbReference type="SUPFAM" id="SSF52440">
    <property type="entry name" value="PreATP-grasp domain"/>
    <property type="match status" value="1"/>
</dbReference>
<evidence type="ECO:0000256" key="8">
    <source>
        <dbReference type="ARBA" id="ARBA00022840"/>
    </source>
</evidence>